<protein>
    <submittedName>
        <fullName evidence="1">SRPBCC domain-containing protein</fullName>
    </submittedName>
</protein>
<dbReference type="InterPro" id="IPR019587">
    <property type="entry name" value="Polyketide_cyclase/dehydratase"/>
</dbReference>
<dbReference type="Proteomes" id="UP000614714">
    <property type="component" value="Unassembled WGS sequence"/>
</dbReference>
<dbReference type="CDD" id="cd07822">
    <property type="entry name" value="SRPBCC_4"/>
    <property type="match status" value="1"/>
</dbReference>
<organism evidence="1 2">
    <name type="scientific">Geomonas anaerohicana</name>
    <dbReference type="NCBI Taxonomy" id="2798583"/>
    <lineage>
        <taxon>Bacteria</taxon>
        <taxon>Pseudomonadati</taxon>
        <taxon>Thermodesulfobacteriota</taxon>
        <taxon>Desulfuromonadia</taxon>
        <taxon>Geobacterales</taxon>
        <taxon>Geobacteraceae</taxon>
        <taxon>Geomonas</taxon>
    </lineage>
</organism>
<accession>A0ABS0YKI1</accession>
<evidence type="ECO:0000313" key="2">
    <source>
        <dbReference type="Proteomes" id="UP000614714"/>
    </source>
</evidence>
<dbReference type="SUPFAM" id="SSF55961">
    <property type="entry name" value="Bet v1-like"/>
    <property type="match status" value="1"/>
</dbReference>
<keyword evidence="2" id="KW-1185">Reference proteome</keyword>
<gene>
    <name evidence="1" type="ORF">JFN91_21745</name>
</gene>
<name>A0ABS0YKI1_9BACT</name>
<comment type="caution">
    <text evidence="1">The sequence shown here is derived from an EMBL/GenBank/DDBJ whole genome shotgun (WGS) entry which is preliminary data.</text>
</comment>
<sequence length="150" mass="17267">MKPFRTETVLQTTRERVWELLSDFSLYPQWNPLFPKLEGPGTVGGDHELVVHLPGIDPFTVQATLEEKGEGVLWWRSTFLGRPLLAWTFSCRTEVVGDQRLKVLLESEFSGLLAPLFRFALARSMEEGMEQLNQALRRWGEKGNVRCMRC</sequence>
<dbReference type="InterPro" id="IPR023393">
    <property type="entry name" value="START-like_dom_sf"/>
</dbReference>
<proteinExistence type="predicted"/>
<dbReference type="Gene3D" id="3.30.530.20">
    <property type="match status" value="1"/>
</dbReference>
<dbReference type="EMBL" id="JAEMHL010000028">
    <property type="protein sequence ID" value="MBJ6752847.1"/>
    <property type="molecule type" value="Genomic_DNA"/>
</dbReference>
<dbReference type="RefSeq" id="WP_199391235.1">
    <property type="nucleotide sequence ID" value="NZ_JAEMHL010000028.1"/>
</dbReference>
<evidence type="ECO:0000313" key="1">
    <source>
        <dbReference type="EMBL" id="MBJ6752847.1"/>
    </source>
</evidence>
<reference evidence="1 2" key="1">
    <citation type="submission" date="2020-12" db="EMBL/GenBank/DDBJ databases">
        <title>Geomonas sp. Red421, isolated from paddy soil.</title>
        <authorList>
            <person name="Xu Z."/>
            <person name="Zhang Z."/>
            <person name="Masuda Y."/>
            <person name="Itoh H."/>
            <person name="Senoo K."/>
        </authorList>
    </citation>
    <scope>NUCLEOTIDE SEQUENCE [LARGE SCALE GENOMIC DNA]</scope>
    <source>
        <strain evidence="1 2">Red421</strain>
    </source>
</reference>
<dbReference type="Pfam" id="PF10604">
    <property type="entry name" value="Polyketide_cyc2"/>
    <property type="match status" value="1"/>
</dbReference>